<gene>
    <name evidence="2" type="ORF">TBIB3V08_LOCUS1523</name>
</gene>
<sequence length="196" mass="22160">MAPSDPRPKKRRHFNLKASSLVRLNLEEVSPHLRGERTENHLGENRPSSPDRDSSLDLPVLDSPAEHDTSALANYATKRGRYAQETLTSTFINLSQRPCRLSDPSHMAQCNTLDDWSDLVAIFVSQRPKTSSGFALFNVSYESRASGEDSNEMYQRLSTPILTWFMASSSRWIGLTIKRKSWYKSQPGMTRPGSEL</sequence>
<reference evidence="2" key="1">
    <citation type="submission" date="2020-11" db="EMBL/GenBank/DDBJ databases">
        <authorList>
            <person name="Tran Van P."/>
        </authorList>
    </citation>
    <scope>NUCLEOTIDE SEQUENCE</scope>
</reference>
<feature type="compositionally biased region" description="Basic and acidic residues" evidence="1">
    <location>
        <begin position="27"/>
        <end position="55"/>
    </location>
</feature>
<dbReference type="AlphaFoldDB" id="A0A7R9EQ26"/>
<dbReference type="EMBL" id="OD564559">
    <property type="protein sequence ID" value="CAD7438941.1"/>
    <property type="molecule type" value="Genomic_DNA"/>
</dbReference>
<name>A0A7R9EQ26_9NEOP</name>
<evidence type="ECO:0000256" key="1">
    <source>
        <dbReference type="SAM" id="MobiDB-lite"/>
    </source>
</evidence>
<accession>A0A7R9EQ26</accession>
<proteinExistence type="predicted"/>
<protein>
    <submittedName>
        <fullName evidence="2">Uncharacterized protein</fullName>
    </submittedName>
</protein>
<feature type="region of interest" description="Disordered" evidence="1">
    <location>
        <begin position="27"/>
        <end position="63"/>
    </location>
</feature>
<evidence type="ECO:0000313" key="2">
    <source>
        <dbReference type="EMBL" id="CAD7438941.1"/>
    </source>
</evidence>
<organism evidence="2">
    <name type="scientific">Timema bartmani</name>
    <dbReference type="NCBI Taxonomy" id="61472"/>
    <lineage>
        <taxon>Eukaryota</taxon>
        <taxon>Metazoa</taxon>
        <taxon>Ecdysozoa</taxon>
        <taxon>Arthropoda</taxon>
        <taxon>Hexapoda</taxon>
        <taxon>Insecta</taxon>
        <taxon>Pterygota</taxon>
        <taxon>Neoptera</taxon>
        <taxon>Polyneoptera</taxon>
        <taxon>Phasmatodea</taxon>
        <taxon>Timematodea</taxon>
        <taxon>Timematoidea</taxon>
        <taxon>Timematidae</taxon>
        <taxon>Timema</taxon>
    </lineage>
</organism>